<dbReference type="AlphaFoldDB" id="A0A918TTQ3"/>
<dbReference type="Proteomes" id="UP000644507">
    <property type="component" value="Unassembled WGS sequence"/>
</dbReference>
<gene>
    <name evidence="2" type="ORF">GCM10007100_32430</name>
</gene>
<keyword evidence="1" id="KW-1133">Transmembrane helix</keyword>
<reference evidence="2" key="1">
    <citation type="journal article" date="2014" name="Int. J. Syst. Evol. Microbiol.">
        <title>Complete genome sequence of Corynebacterium casei LMG S-19264T (=DSM 44701T), isolated from a smear-ripened cheese.</title>
        <authorList>
            <consortium name="US DOE Joint Genome Institute (JGI-PGF)"/>
            <person name="Walter F."/>
            <person name="Albersmeier A."/>
            <person name="Kalinowski J."/>
            <person name="Ruckert C."/>
        </authorList>
    </citation>
    <scope>NUCLEOTIDE SEQUENCE</scope>
    <source>
        <strain evidence="2">KCTC 12988</strain>
    </source>
</reference>
<feature type="transmembrane region" description="Helical" evidence="1">
    <location>
        <begin position="21"/>
        <end position="45"/>
    </location>
</feature>
<evidence type="ECO:0000256" key="1">
    <source>
        <dbReference type="SAM" id="Phobius"/>
    </source>
</evidence>
<dbReference type="RefSeq" id="WP_189572252.1">
    <property type="nucleotide sequence ID" value="NZ_BMXI01000015.1"/>
</dbReference>
<sequence>MRWLWRQSGRWVLISALLRERAVTWILLGFAFLYLLFAFFNIPIWRCVWRMFTGWRCPGCGLTTGCKAFLRGDFVEGLAWNWLTPFVLIALILFPVVMAIPKRVREPFLDRLERVERKFRLTLVLLVLVVVQTIARLQGWA</sequence>
<feature type="transmembrane region" description="Helical" evidence="1">
    <location>
        <begin position="79"/>
        <end position="100"/>
    </location>
</feature>
<dbReference type="Pfam" id="PF10825">
    <property type="entry name" value="DUF2752"/>
    <property type="match status" value="1"/>
</dbReference>
<dbReference type="InterPro" id="IPR021215">
    <property type="entry name" value="DUF2752"/>
</dbReference>
<evidence type="ECO:0000313" key="3">
    <source>
        <dbReference type="Proteomes" id="UP000644507"/>
    </source>
</evidence>
<keyword evidence="3" id="KW-1185">Reference proteome</keyword>
<organism evidence="2 3">
    <name type="scientific">Roseibacillus persicicus</name>
    <dbReference type="NCBI Taxonomy" id="454148"/>
    <lineage>
        <taxon>Bacteria</taxon>
        <taxon>Pseudomonadati</taxon>
        <taxon>Verrucomicrobiota</taxon>
        <taxon>Verrucomicrobiia</taxon>
        <taxon>Verrucomicrobiales</taxon>
        <taxon>Verrucomicrobiaceae</taxon>
        <taxon>Roseibacillus</taxon>
    </lineage>
</organism>
<evidence type="ECO:0008006" key="4">
    <source>
        <dbReference type="Google" id="ProtNLM"/>
    </source>
</evidence>
<reference evidence="2" key="2">
    <citation type="submission" date="2020-09" db="EMBL/GenBank/DDBJ databases">
        <authorList>
            <person name="Sun Q."/>
            <person name="Kim S."/>
        </authorList>
    </citation>
    <scope>NUCLEOTIDE SEQUENCE</scope>
    <source>
        <strain evidence="2">KCTC 12988</strain>
    </source>
</reference>
<keyword evidence="1" id="KW-0812">Transmembrane</keyword>
<name>A0A918TTQ3_9BACT</name>
<keyword evidence="1" id="KW-0472">Membrane</keyword>
<protein>
    <recommendedName>
        <fullName evidence="4">DUF2752 domain-containing protein</fullName>
    </recommendedName>
</protein>
<accession>A0A918TTQ3</accession>
<feature type="transmembrane region" description="Helical" evidence="1">
    <location>
        <begin position="121"/>
        <end position="139"/>
    </location>
</feature>
<comment type="caution">
    <text evidence="2">The sequence shown here is derived from an EMBL/GenBank/DDBJ whole genome shotgun (WGS) entry which is preliminary data.</text>
</comment>
<evidence type="ECO:0000313" key="2">
    <source>
        <dbReference type="EMBL" id="GHC62514.1"/>
    </source>
</evidence>
<dbReference type="EMBL" id="BMXI01000015">
    <property type="protein sequence ID" value="GHC62514.1"/>
    <property type="molecule type" value="Genomic_DNA"/>
</dbReference>
<proteinExistence type="predicted"/>